<name>A0A1L9SNF0_9EURO</name>
<dbReference type="GO" id="GO:0016433">
    <property type="term" value="F:rRNA (adenine) methyltransferase activity"/>
    <property type="evidence" value="ECO:0007669"/>
    <property type="project" value="UniProtKB-UniRule"/>
</dbReference>
<evidence type="ECO:0000256" key="3">
    <source>
        <dbReference type="ARBA" id="ARBA00022691"/>
    </source>
</evidence>
<dbReference type="GeneID" id="34616864"/>
<dbReference type="Proteomes" id="UP000184188">
    <property type="component" value="Unassembled WGS sequence"/>
</dbReference>
<dbReference type="STRING" id="1073090.A0A1L9SNF0"/>
<comment type="function">
    <text evidence="4">S-adenosyl-L-methionine-dependent methyltransferase that specifically methylates the N(1) position of an adenine present in helix 65 in 25S rRNA.</text>
</comment>
<keyword evidence="7" id="KW-1185">Reference proteome</keyword>
<evidence type="ECO:0000256" key="4">
    <source>
        <dbReference type="HAMAP-Rule" id="MF_03044"/>
    </source>
</evidence>
<feature type="region of interest" description="Disordered" evidence="5">
    <location>
        <begin position="1"/>
        <end position="35"/>
    </location>
</feature>
<dbReference type="EMBL" id="KV878338">
    <property type="protein sequence ID" value="OJJ48779.1"/>
    <property type="molecule type" value="Genomic_DNA"/>
</dbReference>
<dbReference type="RefSeq" id="XP_022583289.1">
    <property type="nucleotide sequence ID" value="XM_022730400.1"/>
</dbReference>
<dbReference type="PANTHER" id="PTHR21008">
    <property type="entry name" value="S-ADENOSYLMETHIONINE SENSOR UPSTREAM OF MTORC1-RELATED"/>
    <property type="match status" value="1"/>
</dbReference>
<accession>A0A1L9SNF0</accession>
<comment type="similarity">
    <text evidence="4">Belongs to the BMT2 family.</text>
</comment>
<feature type="binding site" evidence="4">
    <location>
        <position position="121"/>
    </location>
    <ligand>
        <name>S-adenosyl-L-methionine</name>
        <dbReference type="ChEBI" id="CHEBI:59789"/>
    </ligand>
</feature>
<feature type="compositionally biased region" description="Basic residues" evidence="5">
    <location>
        <begin position="1"/>
        <end position="16"/>
    </location>
</feature>
<protein>
    <recommendedName>
        <fullName evidence="4">25S rRNA adenine-N(1) methyltransferase</fullName>
        <ecNumber evidence="4">2.1.1.-</ecNumber>
    </recommendedName>
</protein>
<dbReference type="OrthoDB" id="5954793at2759"/>
<evidence type="ECO:0000313" key="7">
    <source>
        <dbReference type="Proteomes" id="UP000184188"/>
    </source>
</evidence>
<evidence type="ECO:0000256" key="2">
    <source>
        <dbReference type="ARBA" id="ARBA00022679"/>
    </source>
</evidence>
<dbReference type="InterPro" id="IPR021867">
    <property type="entry name" value="Bmt2/SAMTOR"/>
</dbReference>
<organism evidence="6 7">
    <name type="scientific">Penicilliopsis zonata CBS 506.65</name>
    <dbReference type="NCBI Taxonomy" id="1073090"/>
    <lineage>
        <taxon>Eukaryota</taxon>
        <taxon>Fungi</taxon>
        <taxon>Dikarya</taxon>
        <taxon>Ascomycota</taxon>
        <taxon>Pezizomycotina</taxon>
        <taxon>Eurotiomycetes</taxon>
        <taxon>Eurotiomycetidae</taxon>
        <taxon>Eurotiales</taxon>
        <taxon>Aspergillaceae</taxon>
        <taxon>Penicilliopsis</taxon>
    </lineage>
</organism>
<sequence>MPCSKKSRSRRPKSLSHSRIPTLKAKSTGLSSKATRNLIRSHHRLMKQRAQALNSGNQSLVNDIDKQIQENGGLESYQLASKLGQSSDRGGDSSKVLIDWIGATLGQFKNTSAKLRLLEVGALSTRNACSLVQSLDVTRIDLNSQEAGIQQQDFMERPIPQCESDRFHLISLSLVLNYVPDATARGNMLTRCVSFLTNVLPPQAPTAFTPCVFLVLPVACVDNSRYLTEARLQEIMSSLGFLLKNSKKTNKLVYQLWEYHGNPSPKPFKKELLSPGGSKNNFAIIVRRD</sequence>
<keyword evidence="4" id="KW-0539">Nucleus</keyword>
<dbReference type="GO" id="GO:0005730">
    <property type="term" value="C:nucleolus"/>
    <property type="evidence" value="ECO:0007669"/>
    <property type="project" value="UniProtKB-SubCell"/>
</dbReference>
<evidence type="ECO:0000256" key="5">
    <source>
        <dbReference type="SAM" id="MobiDB-lite"/>
    </source>
</evidence>
<dbReference type="AlphaFoldDB" id="A0A1L9SNF0"/>
<keyword evidence="3 4" id="KW-0949">S-adenosyl-L-methionine</keyword>
<dbReference type="PANTHER" id="PTHR21008:SF1">
    <property type="entry name" value="25S RRNA (ADENINE(2142)-N(1))-METHYLTRANSFERASE"/>
    <property type="match status" value="1"/>
</dbReference>
<reference evidence="7" key="1">
    <citation type="journal article" date="2017" name="Genome Biol.">
        <title>Comparative genomics reveals high biological diversity and specific adaptations in the industrially and medically important fungal genus Aspergillus.</title>
        <authorList>
            <person name="de Vries R.P."/>
            <person name="Riley R."/>
            <person name="Wiebenga A."/>
            <person name="Aguilar-Osorio G."/>
            <person name="Amillis S."/>
            <person name="Uchima C.A."/>
            <person name="Anderluh G."/>
            <person name="Asadollahi M."/>
            <person name="Askin M."/>
            <person name="Barry K."/>
            <person name="Battaglia E."/>
            <person name="Bayram O."/>
            <person name="Benocci T."/>
            <person name="Braus-Stromeyer S.A."/>
            <person name="Caldana C."/>
            <person name="Canovas D."/>
            <person name="Cerqueira G.C."/>
            <person name="Chen F."/>
            <person name="Chen W."/>
            <person name="Choi C."/>
            <person name="Clum A."/>
            <person name="Dos Santos R.A."/>
            <person name="Damasio A.R."/>
            <person name="Diallinas G."/>
            <person name="Emri T."/>
            <person name="Fekete E."/>
            <person name="Flipphi M."/>
            <person name="Freyberg S."/>
            <person name="Gallo A."/>
            <person name="Gournas C."/>
            <person name="Habgood R."/>
            <person name="Hainaut M."/>
            <person name="Harispe M.L."/>
            <person name="Henrissat B."/>
            <person name="Hilden K.S."/>
            <person name="Hope R."/>
            <person name="Hossain A."/>
            <person name="Karabika E."/>
            <person name="Karaffa L."/>
            <person name="Karanyi Z."/>
            <person name="Krasevec N."/>
            <person name="Kuo A."/>
            <person name="Kusch H."/>
            <person name="LaButti K."/>
            <person name="Lagendijk E.L."/>
            <person name="Lapidus A."/>
            <person name="Levasseur A."/>
            <person name="Lindquist E."/>
            <person name="Lipzen A."/>
            <person name="Logrieco A.F."/>
            <person name="MacCabe A."/>
            <person name="Maekelae M.R."/>
            <person name="Malavazi I."/>
            <person name="Melin P."/>
            <person name="Meyer V."/>
            <person name="Mielnichuk N."/>
            <person name="Miskei M."/>
            <person name="Molnar A.P."/>
            <person name="Mule G."/>
            <person name="Ngan C.Y."/>
            <person name="Orejas M."/>
            <person name="Orosz E."/>
            <person name="Ouedraogo J.P."/>
            <person name="Overkamp K.M."/>
            <person name="Park H.-S."/>
            <person name="Perrone G."/>
            <person name="Piumi F."/>
            <person name="Punt P.J."/>
            <person name="Ram A.F."/>
            <person name="Ramon A."/>
            <person name="Rauscher S."/>
            <person name="Record E."/>
            <person name="Riano-Pachon D.M."/>
            <person name="Robert V."/>
            <person name="Roehrig J."/>
            <person name="Ruller R."/>
            <person name="Salamov A."/>
            <person name="Salih N.S."/>
            <person name="Samson R.A."/>
            <person name="Sandor E."/>
            <person name="Sanguinetti M."/>
            <person name="Schuetze T."/>
            <person name="Sepcic K."/>
            <person name="Shelest E."/>
            <person name="Sherlock G."/>
            <person name="Sophianopoulou V."/>
            <person name="Squina F.M."/>
            <person name="Sun H."/>
            <person name="Susca A."/>
            <person name="Todd R.B."/>
            <person name="Tsang A."/>
            <person name="Unkles S.E."/>
            <person name="van de Wiele N."/>
            <person name="van Rossen-Uffink D."/>
            <person name="Oliveira J.V."/>
            <person name="Vesth T.C."/>
            <person name="Visser J."/>
            <person name="Yu J.-H."/>
            <person name="Zhou M."/>
            <person name="Andersen M.R."/>
            <person name="Archer D.B."/>
            <person name="Baker S.E."/>
            <person name="Benoit I."/>
            <person name="Brakhage A.A."/>
            <person name="Braus G.H."/>
            <person name="Fischer R."/>
            <person name="Frisvad J.C."/>
            <person name="Goldman G.H."/>
            <person name="Houbraken J."/>
            <person name="Oakley B."/>
            <person name="Pocsi I."/>
            <person name="Scazzocchio C."/>
            <person name="Seiboth B."/>
            <person name="vanKuyk P.A."/>
            <person name="Wortman J."/>
            <person name="Dyer P.S."/>
            <person name="Grigoriev I.V."/>
        </authorList>
    </citation>
    <scope>NUCLEOTIDE SEQUENCE [LARGE SCALE GENOMIC DNA]</scope>
    <source>
        <strain evidence="7">CBS 506.65</strain>
    </source>
</reference>
<dbReference type="VEuPathDB" id="FungiDB:ASPZODRAFT_90621"/>
<gene>
    <name evidence="6" type="ORF">ASPZODRAFT_90621</name>
</gene>
<evidence type="ECO:0000256" key="1">
    <source>
        <dbReference type="ARBA" id="ARBA00022603"/>
    </source>
</evidence>
<feature type="binding site" evidence="4">
    <location>
        <position position="141"/>
    </location>
    <ligand>
        <name>S-adenosyl-L-methionine</name>
        <dbReference type="ChEBI" id="CHEBI:59789"/>
    </ligand>
</feature>
<evidence type="ECO:0000313" key="6">
    <source>
        <dbReference type="EMBL" id="OJJ48779.1"/>
    </source>
</evidence>
<dbReference type="HAMAP" id="MF_03044">
    <property type="entry name" value="BMT2"/>
    <property type="match status" value="1"/>
</dbReference>
<comment type="subcellular location">
    <subcellularLocation>
        <location evidence="4">Nucleus</location>
        <location evidence="4">Nucleolus</location>
    </subcellularLocation>
</comment>
<keyword evidence="1 4" id="KW-0489">Methyltransferase</keyword>
<proteinExistence type="inferred from homology"/>
<dbReference type="EC" id="2.1.1.-" evidence="4"/>
<keyword evidence="2 4" id="KW-0808">Transferase</keyword>
<dbReference type="Pfam" id="PF11968">
    <property type="entry name" value="Bmt2"/>
    <property type="match status" value="1"/>
</dbReference>